<reference evidence="6" key="1">
    <citation type="submission" date="2022-11" db="EMBL/GenBank/DDBJ databases">
        <title>Minimal conservation of predation-associated metabolite biosynthetic gene clusters underscores biosynthetic potential of Myxococcota including descriptions for ten novel species: Archangium lansinium sp. nov., Myxococcus landrumus sp. nov., Nannocystis bai.</title>
        <authorList>
            <person name="Ahearne A."/>
            <person name="Stevens C."/>
            <person name="Dowd S."/>
        </authorList>
    </citation>
    <scope>NUCLEOTIDE SEQUENCE</scope>
    <source>
        <strain evidence="6">Fl3</strain>
    </source>
</reference>
<dbReference type="InterPro" id="IPR011936">
    <property type="entry name" value="Myxo_disulph_rpt"/>
</dbReference>
<evidence type="ECO:0000256" key="1">
    <source>
        <dbReference type="ARBA" id="ARBA00022729"/>
    </source>
</evidence>
<name>A0ABY7HDI8_9BACT</name>
<keyword evidence="5" id="KW-0472">Membrane</keyword>
<evidence type="ECO:0000256" key="4">
    <source>
        <dbReference type="SAM" id="MobiDB-lite"/>
    </source>
</evidence>
<evidence type="ECO:0000256" key="2">
    <source>
        <dbReference type="ARBA" id="ARBA00022737"/>
    </source>
</evidence>
<keyword evidence="2" id="KW-0677">Repeat</keyword>
<keyword evidence="3" id="KW-1015">Disulfide bond</keyword>
<feature type="compositionally biased region" description="Low complexity" evidence="4">
    <location>
        <begin position="315"/>
        <end position="343"/>
    </location>
</feature>
<protein>
    <submittedName>
        <fullName evidence="6">DUF4215 domain-containing protein</fullName>
    </submittedName>
</protein>
<keyword evidence="5" id="KW-0812">Transmembrane</keyword>
<organism evidence="6 7">
    <name type="scientific">Nannocystis punicea</name>
    <dbReference type="NCBI Taxonomy" id="2995304"/>
    <lineage>
        <taxon>Bacteria</taxon>
        <taxon>Pseudomonadati</taxon>
        <taxon>Myxococcota</taxon>
        <taxon>Polyangia</taxon>
        <taxon>Nannocystales</taxon>
        <taxon>Nannocystaceae</taxon>
        <taxon>Nannocystis</taxon>
    </lineage>
</organism>
<keyword evidence="7" id="KW-1185">Reference proteome</keyword>
<dbReference type="NCBIfam" id="TIGR02232">
    <property type="entry name" value="myxo_disulf_rpt"/>
    <property type="match status" value="2"/>
</dbReference>
<keyword evidence="5" id="KW-1133">Transmembrane helix</keyword>
<accession>A0ABY7HDI8</accession>
<feature type="transmembrane region" description="Helical" evidence="5">
    <location>
        <begin position="689"/>
        <end position="707"/>
    </location>
</feature>
<dbReference type="Proteomes" id="UP001164459">
    <property type="component" value="Chromosome"/>
</dbReference>
<proteinExistence type="predicted"/>
<evidence type="ECO:0000256" key="5">
    <source>
        <dbReference type="SAM" id="Phobius"/>
    </source>
</evidence>
<dbReference type="Pfam" id="PF13948">
    <property type="entry name" value="DUF4215"/>
    <property type="match status" value="2"/>
</dbReference>
<evidence type="ECO:0000256" key="3">
    <source>
        <dbReference type="ARBA" id="ARBA00023157"/>
    </source>
</evidence>
<dbReference type="RefSeq" id="WP_269039514.1">
    <property type="nucleotide sequence ID" value="NZ_CP114040.1"/>
</dbReference>
<keyword evidence="1" id="KW-0732">Signal</keyword>
<feature type="region of interest" description="Disordered" evidence="4">
    <location>
        <begin position="308"/>
        <end position="346"/>
    </location>
</feature>
<evidence type="ECO:0000313" key="6">
    <source>
        <dbReference type="EMBL" id="WAS97150.1"/>
    </source>
</evidence>
<evidence type="ECO:0000313" key="7">
    <source>
        <dbReference type="Proteomes" id="UP001164459"/>
    </source>
</evidence>
<sequence>MRMHDLSRPAALLLAGLCVLGPLRDAAAQTPPSGGTGGTGGTTNKFPPADAFTIQYWLLNEKGDFLRPLTEKYFNQYFNQARCQCGLQIGVIVRLKKTMAGYSTGEQLQSFVGTQCGMAEVALAGQFRKCAQLGVELVSTFQMGITTSFHPIWLTNGVTPNSPSRNPSEAYTAGSCEANVTGEAGVWMCAPNMNSMGNCQADEFFIQGSQNINLPSKTGGIKYDFQPPLLKINDFKAEPGDGAVVLTWQAGSGDVNGFRILCEDAATGQPVPGLKQPFAHPYDTIPNGQYFFTQENLCPNGPFSTFFTSEDNPLGTTSDGDDSATGTDTDGGTDTIGDTGGDTLEPSAECGNDIIEGDEECDEGDANADDAACSGDCKRSYCGDGRVQAGVEECDDGNDEDGDACTNACKMAGCGDGSLWVGMEFCDMGDLNATDNMSPCNELCELVNCIALGTCPTCGNSDDTEELALDPENGCDDGPLNSNHAACKSDCTKFECGDGFVFSDPPDGVEPEECDDGENGDNTDACTEGCFRATCGDGFVWKDVEECDDGNDINNDGCSNTCHEPACGDGIKQDGEDCDDGLNNSDTSSCSPDCTFTASAGMLSLDWDYVCSGHIPFSTKTYRIRGLENGKEYNFMLVPYDLIGNPAPVATIARGIPVETYDLWEQCEEDGGICGASGYCNVSDDSSGGLALFSALAAFGLGGLGVANRRRNRA</sequence>
<gene>
    <name evidence="6" type="ORF">O0S08_13465</name>
</gene>
<dbReference type="EMBL" id="CP114040">
    <property type="protein sequence ID" value="WAS97150.1"/>
    <property type="molecule type" value="Genomic_DNA"/>
</dbReference>